<gene>
    <name evidence="10" type="ORF">FHG71_16440</name>
</gene>
<dbReference type="PANTHER" id="PTHR43065:SF42">
    <property type="entry name" value="TWO-COMPONENT SENSOR PPRA"/>
    <property type="match status" value="1"/>
</dbReference>
<feature type="domain" description="Response regulatory" evidence="7">
    <location>
        <begin position="449"/>
        <end position="564"/>
    </location>
</feature>
<dbReference type="InterPro" id="IPR003594">
    <property type="entry name" value="HATPase_dom"/>
</dbReference>
<dbReference type="SUPFAM" id="SSF47384">
    <property type="entry name" value="Homodimeric domain of signal transducing histidine kinase"/>
    <property type="match status" value="1"/>
</dbReference>
<keyword evidence="3 4" id="KW-0597">Phosphoprotein</keyword>
<dbReference type="PROSITE" id="PS50112">
    <property type="entry name" value="PAS"/>
    <property type="match status" value="1"/>
</dbReference>
<feature type="region of interest" description="Disordered" evidence="5">
    <location>
        <begin position="562"/>
        <end position="584"/>
    </location>
</feature>
<dbReference type="GO" id="GO:0000155">
    <property type="term" value="F:phosphorelay sensor kinase activity"/>
    <property type="evidence" value="ECO:0007669"/>
    <property type="project" value="InterPro"/>
</dbReference>
<dbReference type="PANTHER" id="PTHR43065">
    <property type="entry name" value="SENSOR HISTIDINE KINASE"/>
    <property type="match status" value="1"/>
</dbReference>
<dbReference type="NCBIfam" id="NF010076">
    <property type="entry name" value="PRK13557.1"/>
    <property type="match status" value="1"/>
</dbReference>
<dbReference type="InterPro" id="IPR011006">
    <property type="entry name" value="CheY-like_superfamily"/>
</dbReference>
<dbReference type="InterPro" id="IPR005467">
    <property type="entry name" value="His_kinase_dom"/>
</dbReference>
<dbReference type="EMBL" id="VDFV01000032">
    <property type="protein sequence ID" value="TNC66589.1"/>
    <property type="molecule type" value="Genomic_DNA"/>
</dbReference>
<accession>A0A5C4N6L3</accession>
<dbReference type="InterPro" id="IPR036097">
    <property type="entry name" value="HisK_dim/P_sf"/>
</dbReference>
<feature type="domain" description="PAC" evidence="9">
    <location>
        <begin position="133"/>
        <end position="187"/>
    </location>
</feature>
<dbReference type="PROSITE" id="PS50113">
    <property type="entry name" value="PAC"/>
    <property type="match status" value="1"/>
</dbReference>
<keyword evidence="11" id="KW-1185">Reference proteome</keyword>
<dbReference type="SUPFAM" id="SSF55874">
    <property type="entry name" value="ATPase domain of HSP90 chaperone/DNA topoisomerase II/histidine kinase"/>
    <property type="match status" value="1"/>
</dbReference>
<dbReference type="OrthoDB" id="9796100at2"/>
<dbReference type="InterPro" id="IPR001610">
    <property type="entry name" value="PAC"/>
</dbReference>
<dbReference type="InterPro" id="IPR001789">
    <property type="entry name" value="Sig_transdc_resp-reg_receiver"/>
</dbReference>
<sequence length="584" mass="63736">MERGPEDRLEQEGGGPEAGGSEGRPAGDLLPDGSITLTGHHQGRHWRESTITDDDLSDRGGVFFAAVEMTRMPMILTNPRLPDNPIVFANKAFLDLTGYEEPEVLGRNCRFLQGPRTDRDTVRQLREAVEGHQPVSLEILNYKRDGTPFWNAVFIGPVTSPDGELVYFFASQLDVTRRRESEEKYRQAQKMEAVGQLTAGLAHDFNNLLQAIQGNHERLLGQIEAPELRRRLENAQLAAERAAKLTRQLLAFARKTRLDPKPVDLSAAVTGFADLLATTAGPRVDLQLNLRHRLPPCYVDLTHLETALLNIVLNARDAMPNGGTVTVATSRVHLNGDPPARELPPGEYVVLAVSDEGTGMPPSVVTRAVEPFFTTKGQGKGTGLGLAMVHGFLQQSRGRLEIDSEVGRGTTVRMILPVHVGEAIQEQPLRGRSEPDRPAAEAQGAPQPVVLVVEDSDEVLALAREHLAELGYHVMTASDGEEALALLQRVNYEVDLLFTDLIMPGSINGLALAEELQRHAPQVPVLVTTGYNEDLVQGVRGPGLDVLAKPYRRSELADRVRSAIRHGGSGATRRRPSDFGAAQA</sequence>
<name>A0A5C4N6L3_9RHOB</name>
<organism evidence="10 11">
    <name type="scientific">Rubellimicrobium roseum</name>
    <dbReference type="NCBI Taxonomy" id="687525"/>
    <lineage>
        <taxon>Bacteria</taxon>
        <taxon>Pseudomonadati</taxon>
        <taxon>Pseudomonadota</taxon>
        <taxon>Alphaproteobacteria</taxon>
        <taxon>Rhodobacterales</taxon>
        <taxon>Roseobacteraceae</taxon>
        <taxon>Rubellimicrobium</taxon>
    </lineage>
</organism>
<evidence type="ECO:0000256" key="3">
    <source>
        <dbReference type="ARBA" id="ARBA00022553"/>
    </source>
</evidence>
<feature type="region of interest" description="Disordered" evidence="5">
    <location>
        <begin position="425"/>
        <end position="447"/>
    </location>
</feature>
<dbReference type="InterPro" id="IPR000014">
    <property type="entry name" value="PAS"/>
</dbReference>
<dbReference type="SMART" id="SM00388">
    <property type="entry name" value="HisKA"/>
    <property type="match status" value="1"/>
</dbReference>
<proteinExistence type="predicted"/>
<dbReference type="PROSITE" id="PS50109">
    <property type="entry name" value="HIS_KIN"/>
    <property type="match status" value="1"/>
</dbReference>
<dbReference type="SUPFAM" id="SSF52172">
    <property type="entry name" value="CheY-like"/>
    <property type="match status" value="1"/>
</dbReference>
<dbReference type="InterPro" id="IPR036890">
    <property type="entry name" value="HATPase_C_sf"/>
</dbReference>
<feature type="modified residue" description="4-aspartylphosphate" evidence="4">
    <location>
        <position position="500"/>
    </location>
</feature>
<dbReference type="EC" id="2.7.13.3" evidence="2"/>
<comment type="caution">
    <text evidence="10">The sequence shown here is derived from an EMBL/GenBank/DDBJ whole genome shotgun (WGS) entry which is preliminary data.</text>
</comment>
<dbReference type="Proteomes" id="UP000305709">
    <property type="component" value="Unassembled WGS sequence"/>
</dbReference>
<dbReference type="InterPro" id="IPR000700">
    <property type="entry name" value="PAS-assoc_C"/>
</dbReference>
<evidence type="ECO:0000313" key="11">
    <source>
        <dbReference type="Proteomes" id="UP000305709"/>
    </source>
</evidence>
<dbReference type="InterPro" id="IPR003661">
    <property type="entry name" value="HisK_dim/P_dom"/>
</dbReference>
<evidence type="ECO:0000259" key="7">
    <source>
        <dbReference type="PROSITE" id="PS50110"/>
    </source>
</evidence>
<dbReference type="CDD" id="cd00082">
    <property type="entry name" value="HisKA"/>
    <property type="match status" value="1"/>
</dbReference>
<protein>
    <recommendedName>
        <fullName evidence="2">histidine kinase</fullName>
        <ecNumber evidence="2">2.7.13.3</ecNumber>
    </recommendedName>
</protein>
<feature type="compositionally biased region" description="Gly residues" evidence="5">
    <location>
        <begin position="12"/>
        <end position="22"/>
    </location>
</feature>
<dbReference type="Pfam" id="PF00072">
    <property type="entry name" value="Response_reg"/>
    <property type="match status" value="1"/>
</dbReference>
<dbReference type="SMART" id="SM00387">
    <property type="entry name" value="HATPase_c"/>
    <property type="match status" value="1"/>
</dbReference>
<dbReference type="Gene3D" id="3.30.565.10">
    <property type="entry name" value="Histidine kinase-like ATPase, C-terminal domain"/>
    <property type="match status" value="1"/>
</dbReference>
<evidence type="ECO:0000256" key="5">
    <source>
        <dbReference type="SAM" id="MobiDB-lite"/>
    </source>
</evidence>
<dbReference type="Gene3D" id="3.40.50.2300">
    <property type="match status" value="1"/>
</dbReference>
<dbReference type="Pfam" id="PF00512">
    <property type="entry name" value="HisKA"/>
    <property type="match status" value="1"/>
</dbReference>
<evidence type="ECO:0000256" key="1">
    <source>
        <dbReference type="ARBA" id="ARBA00000085"/>
    </source>
</evidence>
<feature type="domain" description="PAS" evidence="8">
    <location>
        <begin position="83"/>
        <end position="132"/>
    </location>
</feature>
<evidence type="ECO:0000256" key="2">
    <source>
        <dbReference type="ARBA" id="ARBA00012438"/>
    </source>
</evidence>
<comment type="catalytic activity">
    <reaction evidence="1">
        <text>ATP + protein L-histidine = ADP + protein N-phospho-L-histidine.</text>
        <dbReference type="EC" id="2.7.13.3"/>
    </reaction>
</comment>
<dbReference type="InterPro" id="IPR035965">
    <property type="entry name" value="PAS-like_dom_sf"/>
</dbReference>
<dbReference type="AlphaFoldDB" id="A0A5C4N6L3"/>
<dbReference type="SMART" id="SM00086">
    <property type="entry name" value="PAC"/>
    <property type="match status" value="1"/>
</dbReference>
<dbReference type="SUPFAM" id="SSF55785">
    <property type="entry name" value="PYP-like sensor domain (PAS domain)"/>
    <property type="match status" value="1"/>
</dbReference>
<dbReference type="InterPro" id="IPR004358">
    <property type="entry name" value="Sig_transdc_His_kin-like_C"/>
</dbReference>
<reference evidence="10 11" key="1">
    <citation type="submission" date="2019-06" db="EMBL/GenBank/DDBJ databases">
        <authorList>
            <person name="Jiang L."/>
        </authorList>
    </citation>
    <scope>NUCLEOTIDE SEQUENCE [LARGE SCALE GENOMIC DNA]</scope>
    <source>
        <strain evidence="10 11">YIM 48858</strain>
    </source>
</reference>
<dbReference type="CDD" id="cd00130">
    <property type="entry name" value="PAS"/>
    <property type="match status" value="1"/>
</dbReference>
<dbReference type="Gene3D" id="1.10.287.130">
    <property type="match status" value="1"/>
</dbReference>
<evidence type="ECO:0000313" key="10">
    <source>
        <dbReference type="EMBL" id="TNC66589.1"/>
    </source>
</evidence>
<evidence type="ECO:0000259" key="8">
    <source>
        <dbReference type="PROSITE" id="PS50112"/>
    </source>
</evidence>
<dbReference type="PRINTS" id="PR00344">
    <property type="entry name" value="BCTRLSENSOR"/>
</dbReference>
<feature type="domain" description="Histidine kinase" evidence="6">
    <location>
        <begin position="200"/>
        <end position="420"/>
    </location>
</feature>
<evidence type="ECO:0000259" key="9">
    <source>
        <dbReference type="PROSITE" id="PS50113"/>
    </source>
</evidence>
<dbReference type="Gene3D" id="3.30.450.20">
    <property type="entry name" value="PAS domain"/>
    <property type="match status" value="1"/>
</dbReference>
<evidence type="ECO:0000259" key="6">
    <source>
        <dbReference type="PROSITE" id="PS50109"/>
    </source>
</evidence>
<feature type="region of interest" description="Disordered" evidence="5">
    <location>
        <begin position="1"/>
        <end position="52"/>
    </location>
</feature>
<feature type="compositionally biased region" description="Basic and acidic residues" evidence="5">
    <location>
        <begin position="429"/>
        <end position="439"/>
    </location>
</feature>
<feature type="compositionally biased region" description="Basic and acidic residues" evidence="5">
    <location>
        <begin position="1"/>
        <end position="11"/>
    </location>
</feature>
<evidence type="ECO:0000256" key="4">
    <source>
        <dbReference type="PROSITE-ProRule" id="PRU00169"/>
    </source>
</evidence>
<dbReference type="NCBIfam" id="TIGR00229">
    <property type="entry name" value="sensory_box"/>
    <property type="match status" value="1"/>
</dbReference>
<dbReference type="SMART" id="SM00448">
    <property type="entry name" value="REC"/>
    <property type="match status" value="1"/>
</dbReference>
<dbReference type="Pfam" id="PF13426">
    <property type="entry name" value="PAS_9"/>
    <property type="match status" value="1"/>
</dbReference>
<dbReference type="PROSITE" id="PS50110">
    <property type="entry name" value="RESPONSE_REGULATORY"/>
    <property type="match status" value="1"/>
</dbReference>
<dbReference type="Pfam" id="PF02518">
    <property type="entry name" value="HATPase_c"/>
    <property type="match status" value="1"/>
</dbReference>